<evidence type="ECO:0000313" key="8">
    <source>
        <dbReference type="EMBL" id="KHS42920.1"/>
    </source>
</evidence>
<evidence type="ECO:0000259" key="6">
    <source>
        <dbReference type="Pfam" id="PF00593"/>
    </source>
</evidence>
<feature type="signal peptide" evidence="5">
    <location>
        <begin position="1"/>
        <end position="28"/>
    </location>
</feature>
<dbReference type="NCBIfam" id="TIGR01782">
    <property type="entry name" value="TonB-Xanth-Caul"/>
    <property type="match status" value="1"/>
</dbReference>
<feature type="domain" description="TonB-dependent receptor-like beta-barrel" evidence="6">
    <location>
        <begin position="401"/>
        <end position="853"/>
    </location>
</feature>
<evidence type="ECO:0000256" key="2">
    <source>
        <dbReference type="ARBA" id="ARBA00023136"/>
    </source>
</evidence>
<dbReference type="EMBL" id="JRVC01000024">
    <property type="protein sequence ID" value="KHS42920.1"/>
    <property type="molecule type" value="Genomic_DNA"/>
</dbReference>
<evidence type="ECO:0000256" key="5">
    <source>
        <dbReference type="SAM" id="SignalP"/>
    </source>
</evidence>
<name>A0A0B8Z9K7_9SPHN</name>
<dbReference type="InterPro" id="IPR036942">
    <property type="entry name" value="Beta-barrel_TonB_sf"/>
</dbReference>
<keyword evidence="2 4" id="KW-0472">Membrane</keyword>
<dbReference type="GO" id="GO:0009279">
    <property type="term" value="C:cell outer membrane"/>
    <property type="evidence" value="ECO:0007669"/>
    <property type="project" value="UniProtKB-SubCell"/>
</dbReference>
<dbReference type="PANTHER" id="PTHR40980:SF4">
    <property type="entry name" value="TONB-DEPENDENT RECEPTOR-LIKE BETA-BARREL DOMAIN-CONTAINING PROTEIN"/>
    <property type="match status" value="1"/>
</dbReference>
<dbReference type="Pfam" id="PF00593">
    <property type="entry name" value="TonB_dep_Rec_b-barrel"/>
    <property type="match status" value="1"/>
</dbReference>
<feature type="chain" id="PRO_5002126580" evidence="5">
    <location>
        <begin position="29"/>
        <end position="886"/>
    </location>
</feature>
<dbReference type="STRING" id="48936.NJ75_03941"/>
<evidence type="ECO:0000259" key="7">
    <source>
        <dbReference type="Pfam" id="PF07715"/>
    </source>
</evidence>
<comment type="subcellular location">
    <subcellularLocation>
        <location evidence="1 4">Cell outer membrane</location>
    </subcellularLocation>
</comment>
<organism evidence="8 9">
    <name type="scientific">Novosphingobium subterraneum</name>
    <dbReference type="NCBI Taxonomy" id="48936"/>
    <lineage>
        <taxon>Bacteria</taxon>
        <taxon>Pseudomonadati</taxon>
        <taxon>Pseudomonadota</taxon>
        <taxon>Alphaproteobacteria</taxon>
        <taxon>Sphingomonadales</taxon>
        <taxon>Sphingomonadaceae</taxon>
        <taxon>Novosphingobium</taxon>
    </lineage>
</organism>
<keyword evidence="5" id="KW-0732">Signal</keyword>
<dbReference type="AlphaFoldDB" id="A0A0B8Z9K7"/>
<dbReference type="PATRIC" id="fig|48936.3.peg.3975"/>
<keyword evidence="3" id="KW-0998">Cell outer membrane</keyword>
<keyword evidence="9" id="KW-1185">Reference proteome</keyword>
<dbReference type="SUPFAM" id="SSF56935">
    <property type="entry name" value="Porins"/>
    <property type="match status" value="1"/>
</dbReference>
<reference evidence="8 9" key="1">
    <citation type="submission" date="2014-10" db="EMBL/GenBank/DDBJ databases">
        <title>Draft genome sequence of Novosphingobium subterraneum DSM 12447.</title>
        <authorList>
            <person name="Gan H.M."/>
            <person name="Gan H.Y."/>
            <person name="Savka M.A."/>
        </authorList>
    </citation>
    <scope>NUCLEOTIDE SEQUENCE [LARGE SCALE GENOMIC DNA]</scope>
    <source>
        <strain evidence="8 9">DSM 12447</strain>
    </source>
</reference>
<proteinExistence type="inferred from homology"/>
<evidence type="ECO:0000256" key="4">
    <source>
        <dbReference type="RuleBase" id="RU003357"/>
    </source>
</evidence>
<dbReference type="Proteomes" id="UP000031338">
    <property type="component" value="Unassembled WGS sequence"/>
</dbReference>
<evidence type="ECO:0000256" key="3">
    <source>
        <dbReference type="ARBA" id="ARBA00023237"/>
    </source>
</evidence>
<dbReference type="Gene3D" id="2.40.170.20">
    <property type="entry name" value="TonB-dependent receptor, beta-barrel domain"/>
    <property type="match status" value="1"/>
</dbReference>
<keyword evidence="8" id="KW-0675">Receptor</keyword>
<dbReference type="PANTHER" id="PTHR40980">
    <property type="entry name" value="PLUG DOMAIN-CONTAINING PROTEIN"/>
    <property type="match status" value="1"/>
</dbReference>
<protein>
    <submittedName>
        <fullName evidence="8">TonB-dependent receptor-like protein</fullName>
    </submittedName>
</protein>
<dbReference type="InterPro" id="IPR012910">
    <property type="entry name" value="Plug_dom"/>
</dbReference>
<dbReference type="RefSeq" id="WP_052242665.1">
    <property type="nucleotide sequence ID" value="NZ_JRVC01000024.1"/>
</dbReference>
<accession>A0A0B8Z9K7</accession>
<keyword evidence="4" id="KW-0798">TonB box</keyword>
<comment type="caution">
    <text evidence="8">The sequence shown here is derived from an EMBL/GenBank/DDBJ whole genome shotgun (WGS) entry which is preliminary data.</text>
</comment>
<evidence type="ECO:0000313" key="9">
    <source>
        <dbReference type="Proteomes" id="UP000031338"/>
    </source>
</evidence>
<evidence type="ECO:0000256" key="1">
    <source>
        <dbReference type="ARBA" id="ARBA00004442"/>
    </source>
</evidence>
<dbReference type="Pfam" id="PF07715">
    <property type="entry name" value="Plug"/>
    <property type="match status" value="1"/>
</dbReference>
<dbReference type="InterPro" id="IPR037066">
    <property type="entry name" value="Plug_dom_sf"/>
</dbReference>
<dbReference type="InterPro" id="IPR000531">
    <property type="entry name" value="Beta-barrel_TonB"/>
</dbReference>
<dbReference type="Gene3D" id="2.170.130.10">
    <property type="entry name" value="TonB-dependent receptor, plug domain"/>
    <property type="match status" value="1"/>
</dbReference>
<gene>
    <name evidence="8" type="ORF">NJ75_03941</name>
</gene>
<sequence>MFYRLLSGCARAAIALATVTTCTAVAHAQTNVAADSEAAIEAAGDAIVVTGAIAQSQAASIQEKRIALNLVDVAAADAVGRFPDQNSAAALSRLPAVAVQRDQGQERYIQIRGAPNRWTSVMIDGVPMIGVDEGGDTRAFRFDAVPAVLLSSMVINKSLTPEFPADAIVANVDLRTWSPMERRGLHVTGDLGYGFMDLGKGEQRQASLRVTWSNDSFGVVVGGSHYRRKQLTDNREVGAYDSPSSPTDTTFGPTEIDIRQYEIERWNNGLFGGVEYEPVAGQKIWAKAIFTEFNDDEQRNQYELRLDRAASGTRNLDNGNLVGVPMRGTFNYGEYRNRNYIGAIGGDYAGDDGFTANVRLNYTRTDNTSYLPLVQASTSGINSPSLTYDRSNPLFPVVTLYNTVSNAGVLARGTNVMTAFNQTSLNNAGAIYIAARQRTVSDSYTIKVDLAKKFENLTLSAGGFYADRTIAGNNFSTANVAAIGALGATVGQPFDVNNFVTNRPWETGFPLGFTLNYVDNRAMRAAIDTLLPKLAAAGRFNPANDVPVTDRYNQSEKTAAAYVMATADLGDLTLAGGVRLEHYTLANAGTVLAAGQQVPLTVEGSATDLFPSLNARYSIGDTFIVRLAGQRGVSRPAYGAIRVGASINDTNSPGTITGGNPQLEPEYTWGVDASLEYYLPGNGLISVAGFHRWVDNVFYANSQVVSGGIYNFGGVNRNGYLLTSTFNGKNGRLYGLELSYQQQFGFLPSPLDGLGFQGNLTLLDGKFDTQVVNGTQQKGIAFQGLSDTIYNASLYYEKYGLSARVSYQWRSDWLDSLGGFGSGESRKSYGNLDVSLRYQINDTLTLFADAANLTNEKYVAYQDTLEQPTEVEQIGARYLFGVRFNF</sequence>
<dbReference type="InterPro" id="IPR010104">
    <property type="entry name" value="TonB_rcpt_bac"/>
</dbReference>
<comment type="similarity">
    <text evidence="4">Belongs to the TonB-dependent receptor family.</text>
</comment>
<feature type="domain" description="TonB-dependent receptor plug" evidence="7">
    <location>
        <begin position="71"/>
        <end position="157"/>
    </location>
</feature>